<gene>
    <name evidence="3" type="ORF">EVJ58_g478</name>
</gene>
<accession>A0A4Y9Z7I2</accession>
<dbReference type="InterPro" id="IPR045339">
    <property type="entry name" value="DUF6534"/>
</dbReference>
<evidence type="ECO:0000259" key="2">
    <source>
        <dbReference type="Pfam" id="PF20152"/>
    </source>
</evidence>
<feature type="transmembrane region" description="Helical" evidence="1">
    <location>
        <begin position="12"/>
        <end position="30"/>
    </location>
</feature>
<dbReference type="EMBL" id="SEKV01000011">
    <property type="protein sequence ID" value="TFY69339.1"/>
    <property type="molecule type" value="Genomic_DNA"/>
</dbReference>
<protein>
    <recommendedName>
        <fullName evidence="2">DUF6534 domain-containing protein</fullName>
    </recommendedName>
</protein>
<dbReference type="Proteomes" id="UP000298390">
    <property type="component" value="Unassembled WGS sequence"/>
</dbReference>
<evidence type="ECO:0000313" key="3">
    <source>
        <dbReference type="EMBL" id="TFY69339.1"/>
    </source>
</evidence>
<evidence type="ECO:0000256" key="1">
    <source>
        <dbReference type="SAM" id="Phobius"/>
    </source>
</evidence>
<feature type="transmembrane region" description="Helical" evidence="1">
    <location>
        <begin position="50"/>
        <end position="71"/>
    </location>
</feature>
<keyword evidence="1" id="KW-1133">Transmembrane helix</keyword>
<evidence type="ECO:0000313" key="4">
    <source>
        <dbReference type="Proteomes" id="UP000298390"/>
    </source>
</evidence>
<keyword evidence="1" id="KW-0472">Membrane</keyword>
<sequence length="132" mass="13920">MRLLIAYSIETGALTSACTLACLITVNLTASRFLCLLSAGAQYATRPHTFAYVSLYLLLTKFSLNALLATLNARRGLRAITASPDVMQPSMPAFAGLSNDSAGGSMGTQQISCGDMVDVRTNASHGGTEVLW</sequence>
<keyword evidence="1" id="KW-0812">Transmembrane</keyword>
<name>A0A4Y9Z7I2_9APHY</name>
<organism evidence="3 4">
    <name type="scientific">Rhodofomes roseus</name>
    <dbReference type="NCBI Taxonomy" id="34475"/>
    <lineage>
        <taxon>Eukaryota</taxon>
        <taxon>Fungi</taxon>
        <taxon>Dikarya</taxon>
        <taxon>Basidiomycota</taxon>
        <taxon>Agaricomycotina</taxon>
        <taxon>Agaricomycetes</taxon>
        <taxon>Polyporales</taxon>
        <taxon>Rhodofomes</taxon>
    </lineage>
</organism>
<dbReference type="STRING" id="34475.A0A4Y9Z7I2"/>
<proteinExistence type="predicted"/>
<comment type="caution">
    <text evidence="3">The sequence shown here is derived from an EMBL/GenBank/DDBJ whole genome shotgun (WGS) entry which is preliminary data.</text>
</comment>
<reference evidence="3 4" key="1">
    <citation type="submission" date="2019-01" db="EMBL/GenBank/DDBJ databases">
        <title>Genome sequencing of the rare red list fungi Fomitopsis rosea.</title>
        <authorList>
            <person name="Buettner E."/>
            <person name="Kellner H."/>
        </authorList>
    </citation>
    <scope>NUCLEOTIDE SEQUENCE [LARGE SCALE GENOMIC DNA]</scope>
    <source>
        <strain evidence="3 4">DSM 105464</strain>
    </source>
</reference>
<dbReference type="AlphaFoldDB" id="A0A4Y9Z7I2"/>
<dbReference type="Pfam" id="PF20152">
    <property type="entry name" value="DUF6534"/>
    <property type="match status" value="1"/>
</dbReference>
<feature type="domain" description="DUF6534" evidence="2">
    <location>
        <begin position="2"/>
        <end position="75"/>
    </location>
</feature>